<dbReference type="InterPro" id="IPR011333">
    <property type="entry name" value="SKP1/BTB/POZ_sf"/>
</dbReference>
<evidence type="ECO:0000313" key="2">
    <source>
        <dbReference type="Proteomes" id="UP000749559"/>
    </source>
</evidence>
<dbReference type="PANTHER" id="PTHR24412:SF498">
    <property type="entry name" value="KELCH-LIKE PROTEIN 26 ISOFORM X1"/>
    <property type="match status" value="1"/>
</dbReference>
<dbReference type="Pfam" id="PF00651">
    <property type="entry name" value="BTB"/>
    <property type="match status" value="1"/>
</dbReference>
<dbReference type="SUPFAM" id="SSF54695">
    <property type="entry name" value="POZ domain"/>
    <property type="match status" value="1"/>
</dbReference>
<reference evidence="1" key="1">
    <citation type="submission" date="2022-03" db="EMBL/GenBank/DDBJ databases">
        <authorList>
            <person name="Martin C."/>
        </authorList>
    </citation>
    <scope>NUCLEOTIDE SEQUENCE</scope>
</reference>
<name>A0A8J1UDL5_OWEFU</name>
<dbReference type="Pfam" id="PF07707">
    <property type="entry name" value="BACK"/>
    <property type="match status" value="1"/>
</dbReference>
<dbReference type="PANTHER" id="PTHR24412">
    <property type="entry name" value="KELCH PROTEIN"/>
    <property type="match status" value="1"/>
</dbReference>
<dbReference type="Pfam" id="PF24681">
    <property type="entry name" value="Kelch_KLHDC2_KLHL20_DRC7"/>
    <property type="match status" value="1"/>
</dbReference>
<keyword evidence="2" id="KW-1185">Reference proteome</keyword>
<dbReference type="Pfam" id="PF01344">
    <property type="entry name" value="Kelch_1"/>
    <property type="match status" value="1"/>
</dbReference>
<dbReference type="SMART" id="SM00875">
    <property type="entry name" value="BACK"/>
    <property type="match status" value="1"/>
</dbReference>
<dbReference type="Proteomes" id="UP000749559">
    <property type="component" value="Unassembled WGS sequence"/>
</dbReference>
<dbReference type="InterPro" id="IPR017096">
    <property type="entry name" value="BTB-kelch_protein"/>
</dbReference>
<organism evidence="1 2">
    <name type="scientific">Owenia fusiformis</name>
    <name type="common">Polychaete worm</name>
    <dbReference type="NCBI Taxonomy" id="6347"/>
    <lineage>
        <taxon>Eukaryota</taxon>
        <taxon>Metazoa</taxon>
        <taxon>Spiralia</taxon>
        <taxon>Lophotrochozoa</taxon>
        <taxon>Annelida</taxon>
        <taxon>Polychaeta</taxon>
        <taxon>Sedentaria</taxon>
        <taxon>Canalipalpata</taxon>
        <taxon>Sabellida</taxon>
        <taxon>Oweniida</taxon>
        <taxon>Oweniidae</taxon>
        <taxon>Owenia</taxon>
    </lineage>
</organism>
<dbReference type="InterPro" id="IPR011705">
    <property type="entry name" value="BACK"/>
</dbReference>
<comment type="caution">
    <text evidence="1">The sequence shown here is derived from an EMBL/GenBank/DDBJ whole genome shotgun (WGS) entry which is preliminary data.</text>
</comment>
<dbReference type="FunFam" id="1.25.40.420:FF:000001">
    <property type="entry name" value="Kelch-like family member 12"/>
    <property type="match status" value="1"/>
</dbReference>
<dbReference type="OrthoDB" id="6418787at2759"/>
<dbReference type="Gene3D" id="3.30.710.10">
    <property type="entry name" value="Potassium Channel Kv1.1, Chain A"/>
    <property type="match status" value="1"/>
</dbReference>
<dbReference type="EMBL" id="CAIIXF020000001">
    <property type="protein sequence ID" value="CAH1773354.1"/>
    <property type="molecule type" value="Genomic_DNA"/>
</dbReference>
<dbReference type="Gene3D" id="1.25.40.420">
    <property type="match status" value="1"/>
</dbReference>
<accession>A0A8J1UDL5</accession>
<dbReference type="InterPro" id="IPR000210">
    <property type="entry name" value="BTB/POZ_dom"/>
</dbReference>
<evidence type="ECO:0000313" key="1">
    <source>
        <dbReference type="EMBL" id="CAH1773354.1"/>
    </source>
</evidence>
<protein>
    <submittedName>
        <fullName evidence="1">Uncharacterized protein</fullName>
    </submittedName>
</protein>
<proteinExistence type="predicted"/>
<dbReference type="InterPro" id="IPR006652">
    <property type="entry name" value="Kelch_1"/>
</dbReference>
<dbReference type="AlphaFoldDB" id="A0A8J1UDL5"/>
<sequence>MAERDNEPVVESTYLIHEPLYGQGILATLNKYRISGTFTDAIITIEHEEFPCHRGVLAASSPYFMALFSSDLKEGKEARVVFKDMSAWTVKRLIEYAYSGSLEITVNNAQEILAAANLLEFPVVVDACCRFLETQLHPTNCLGIEKFAQLHSCDHLAKIAHKQALENFSSVVESDEFLNLSVDILSHYISSDHIDVRYEETVYEAVIKWIKSDIDIRVKYLPELLQHVRLPTVDLKYLEDIVEKDSLIQSSVECRAFVQDAKLYHETKTDQSGKRRLSMQKTTLPRPSTVAKECIVIVGGIDVYIQTSVEMYEPHKDKWSKLPDLPEMVSWYSVSSLHNNVYVLGGIVNGRIVPTAWKFDSAKRLWSKIMPMITARAKHVSTSMDNKIFVLGGIKADDTTDVEEIECYDYATKQWSLVGRSPSPRKQSCIVPYNQTLIEVGGTVGSKTTESYVYNGKTLVYSGEQFVLSESIQFAKIVVLNSVFFIIWEDSKQVIAMDPVKRTFRRLADMNYSHVHSGICVIDNRIYITGGLMDSKPSQVIEVYDSELDTWTVVKSMYLARACHGCVSIQM</sequence>
<dbReference type="InterPro" id="IPR015915">
    <property type="entry name" value="Kelch-typ_b-propeller"/>
</dbReference>
<dbReference type="SMART" id="SM00225">
    <property type="entry name" value="BTB"/>
    <property type="match status" value="1"/>
</dbReference>
<dbReference type="SUPFAM" id="SSF117281">
    <property type="entry name" value="Kelch motif"/>
    <property type="match status" value="1"/>
</dbReference>
<dbReference type="PROSITE" id="PS50097">
    <property type="entry name" value="BTB"/>
    <property type="match status" value="1"/>
</dbReference>
<gene>
    <name evidence="1" type="ORF">OFUS_LOCUS966</name>
</gene>
<dbReference type="SMART" id="SM00612">
    <property type="entry name" value="Kelch"/>
    <property type="match status" value="5"/>
</dbReference>
<dbReference type="Gene3D" id="2.120.10.80">
    <property type="entry name" value="Kelch-type beta propeller"/>
    <property type="match status" value="2"/>
</dbReference>
<dbReference type="PIRSF" id="PIRSF037037">
    <property type="entry name" value="Kelch-like_protein_gigaxonin"/>
    <property type="match status" value="1"/>
</dbReference>